<evidence type="ECO:0000313" key="6">
    <source>
        <dbReference type="EMBL" id="CAF4392695.1"/>
    </source>
</evidence>
<evidence type="ECO:0000259" key="5">
    <source>
        <dbReference type="PROSITE" id="PS50835"/>
    </source>
</evidence>
<dbReference type="Gene3D" id="2.60.40.10">
    <property type="entry name" value="Immunoglobulins"/>
    <property type="match status" value="1"/>
</dbReference>
<evidence type="ECO:0000256" key="3">
    <source>
        <dbReference type="ARBA" id="ARBA00023319"/>
    </source>
</evidence>
<sequence length="806" mass="90463">MSTLIKQVHARQIVYDDRLREIPGEHALTVMDSSTTQMGRGTESEVEFIVPKPQIKRIEEHSTTVLKNLSRRPIGSNDYDEVFVSSAGEEENLRRRYRYQEEEESGWTSAGEHSTTYVKQARAKYEPIELVVDRPRIMPSVSTLIADIQAPTQVTSIKPTTILIPQDSSVKLDMDLNNQYLQEQYDEMELVLEKPHVLDSSTKLIASIQPGLEIKSFRPTTDMQLQTKTAEESSSSLTMQMQQEQEESLELRIRKPHIQDSSSVLIANIQPELGIQGQLKPSPYILPPVEESSTALTMDLNADQPTAPFELIIPRMNVESSTSTVLAQVAPAMAGIRAKLDGSKVEKSTSKFVLEQKKRFDEEVELIMPKPKRIETSTSTMLADVAAKLETKEIRASQVQPEKSTSTFYLDGTVQQVEPQPVELHSSSTLYTDLSRPVELKYAADNRRTASMSDQQRREYNSRVTAKERMSMTTGSTIGATENSTTLITEIEPRQLEPVEFIVSGSVTGANNRLEPYTTNDTSNLTTTTTTQRTMSSINNNGYNQRAGMDLNQSYPPYFLASLRDQTVREGESVLFEIVVSALPLAEITWDKDGEILSVDSAFRIDYYSDGRATLYIPETFLEDQGYYTCTAKNSVGSCRSTARLMIKATSERLSPTRRQINNTTSISSAAAQYQQPTGRINQQSASYRVYSQTDPGKISYQASPPKVITQITEETEVIHIPRQQEQQRNEISYTVQDKRPKFEPVAFQVSAVKQNTQPETKTTGSDPNPFKIFGAKLRSRPVKGIVPSYDDQATNNYSQQDLFTS</sequence>
<feature type="region of interest" description="Disordered" evidence="4">
    <location>
        <begin position="667"/>
        <end position="689"/>
    </location>
</feature>
<dbReference type="Proteomes" id="UP000681967">
    <property type="component" value="Unassembled WGS sequence"/>
</dbReference>
<organism evidence="6 7">
    <name type="scientific">Rotaria magnacalcarata</name>
    <dbReference type="NCBI Taxonomy" id="392030"/>
    <lineage>
        <taxon>Eukaryota</taxon>
        <taxon>Metazoa</taxon>
        <taxon>Spiralia</taxon>
        <taxon>Gnathifera</taxon>
        <taxon>Rotifera</taxon>
        <taxon>Eurotatoria</taxon>
        <taxon>Bdelloidea</taxon>
        <taxon>Philodinida</taxon>
        <taxon>Philodinidae</taxon>
        <taxon>Rotaria</taxon>
    </lineage>
</organism>
<evidence type="ECO:0000256" key="4">
    <source>
        <dbReference type="SAM" id="MobiDB-lite"/>
    </source>
</evidence>
<reference evidence="6" key="1">
    <citation type="submission" date="2021-02" db="EMBL/GenBank/DDBJ databases">
        <authorList>
            <person name="Nowell W R."/>
        </authorList>
    </citation>
    <scope>NUCLEOTIDE SEQUENCE</scope>
</reference>
<feature type="domain" description="Ig-like" evidence="5">
    <location>
        <begin position="557"/>
        <end position="646"/>
    </location>
</feature>
<dbReference type="AlphaFoldDB" id="A0A8S2VMF8"/>
<feature type="compositionally biased region" description="Polar residues" evidence="4">
    <location>
        <begin position="756"/>
        <end position="767"/>
    </location>
</feature>
<evidence type="ECO:0000256" key="2">
    <source>
        <dbReference type="ARBA" id="ARBA00022490"/>
    </source>
</evidence>
<dbReference type="PANTHER" id="PTHR47633:SF15">
    <property type="entry name" value="IG-LIKE DOMAIN-CONTAINING PROTEIN"/>
    <property type="match status" value="1"/>
</dbReference>
<proteinExistence type="predicted"/>
<dbReference type="InterPro" id="IPR003599">
    <property type="entry name" value="Ig_sub"/>
</dbReference>
<accession>A0A8S2VMF8</accession>
<dbReference type="EMBL" id="CAJOBH010054077">
    <property type="protein sequence ID" value="CAF4392695.1"/>
    <property type="molecule type" value="Genomic_DNA"/>
</dbReference>
<dbReference type="InterPro" id="IPR003598">
    <property type="entry name" value="Ig_sub2"/>
</dbReference>
<dbReference type="PROSITE" id="PS50835">
    <property type="entry name" value="IG_LIKE"/>
    <property type="match status" value="1"/>
</dbReference>
<evidence type="ECO:0000256" key="1">
    <source>
        <dbReference type="ARBA" id="ARBA00004496"/>
    </source>
</evidence>
<keyword evidence="3" id="KW-0393">Immunoglobulin domain</keyword>
<protein>
    <recommendedName>
        <fullName evidence="5">Ig-like domain-containing protein</fullName>
    </recommendedName>
</protein>
<keyword evidence="2" id="KW-0963">Cytoplasm</keyword>
<name>A0A8S2VMF8_9BILA</name>
<feature type="region of interest" description="Disordered" evidence="4">
    <location>
        <begin position="785"/>
        <end position="806"/>
    </location>
</feature>
<dbReference type="FunFam" id="2.60.40.10:FF:000425">
    <property type="entry name" value="Myosin light chain kinase"/>
    <property type="match status" value="1"/>
</dbReference>
<dbReference type="InterPro" id="IPR013783">
    <property type="entry name" value="Ig-like_fold"/>
</dbReference>
<dbReference type="InterPro" id="IPR036179">
    <property type="entry name" value="Ig-like_dom_sf"/>
</dbReference>
<gene>
    <name evidence="6" type="ORF">BYL167_LOCUS31211</name>
</gene>
<dbReference type="GO" id="GO:0005737">
    <property type="term" value="C:cytoplasm"/>
    <property type="evidence" value="ECO:0007669"/>
    <property type="project" value="UniProtKB-SubCell"/>
</dbReference>
<comment type="subcellular location">
    <subcellularLocation>
        <location evidence="1">Cytoplasm</location>
    </subcellularLocation>
</comment>
<dbReference type="Pfam" id="PF07679">
    <property type="entry name" value="I-set"/>
    <property type="match status" value="1"/>
</dbReference>
<dbReference type="SMART" id="SM00409">
    <property type="entry name" value="IG"/>
    <property type="match status" value="1"/>
</dbReference>
<dbReference type="InterPro" id="IPR007110">
    <property type="entry name" value="Ig-like_dom"/>
</dbReference>
<dbReference type="SUPFAM" id="SSF48726">
    <property type="entry name" value="Immunoglobulin"/>
    <property type="match status" value="1"/>
</dbReference>
<comment type="caution">
    <text evidence="6">The sequence shown here is derived from an EMBL/GenBank/DDBJ whole genome shotgun (WGS) entry which is preliminary data.</text>
</comment>
<dbReference type="InterPro" id="IPR013098">
    <property type="entry name" value="Ig_I-set"/>
</dbReference>
<dbReference type="SMART" id="SM00408">
    <property type="entry name" value="IGc2"/>
    <property type="match status" value="1"/>
</dbReference>
<feature type="region of interest" description="Disordered" evidence="4">
    <location>
        <begin position="756"/>
        <end position="775"/>
    </location>
</feature>
<dbReference type="PANTHER" id="PTHR47633">
    <property type="entry name" value="IMMUNOGLOBULIN"/>
    <property type="match status" value="1"/>
</dbReference>
<feature type="compositionally biased region" description="Polar residues" evidence="4">
    <location>
        <begin position="792"/>
        <end position="806"/>
    </location>
</feature>
<evidence type="ECO:0000313" key="7">
    <source>
        <dbReference type="Proteomes" id="UP000681967"/>
    </source>
</evidence>